<dbReference type="OrthoDB" id="9799872at2"/>
<dbReference type="EMBL" id="SMOD01000056">
    <property type="protein sequence ID" value="TDG02668.1"/>
    <property type="molecule type" value="Genomic_DNA"/>
</dbReference>
<dbReference type="Gene3D" id="3.40.50.150">
    <property type="entry name" value="Vaccinia Virus protein VP39"/>
    <property type="match status" value="1"/>
</dbReference>
<dbReference type="RefSeq" id="WP_133189906.1">
    <property type="nucleotide sequence ID" value="NZ_SMOD01000056.1"/>
</dbReference>
<dbReference type="AlphaFoldDB" id="A0A4R5L283"/>
<protein>
    <recommendedName>
        <fullName evidence="3">Methyltransferase</fullName>
    </recommendedName>
</protein>
<dbReference type="SUPFAM" id="SSF53335">
    <property type="entry name" value="S-adenosyl-L-methionine-dependent methyltransferases"/>
    <property type="match status" value="1"/>
</dbReference>
<dbReference type="PANTHER" id="PTHR40036:SF1">
    <property type="entry name" value="MACROCIN O-METHYLTRANSFERASE"/>
    <property type="match status" value="1"/>
</dbReference>
<accession>A0A4R5L283</accession>
<sequence length="239" mass="26625">MAQSTVAEVSWPDLLIPKAPQKYTENIEKYRARGGILDPQTDILKFSHNDQARFFAFCLIIDQLAKDNISGDFAELGVFKGNSAQFLAAIARRLGRTTYLLDTFEGFDAMDLSENESQLNGAFADTSLDAVREKVGDDQTVFIKGRFPDTAPQLPAAGTYSLVHIDCDLGEPMAAGLHYFYPRVRPGGFIIMHDYNSLYWDGAETAIDRFFADKPESIVPLPDLCGSVVVRKNKETYYS</sequence>
<evidence type="ECO:0000313" key="2">
    <source>
        <dbReference type="Proteomes" id="UP000295606"/>
    </source>
</evidence>
<name>A0A4R5L283_9BURK</name>
<evidence type="ECO:0008006" key="3">
    <source>
        <dbReference type="Google" id="ProtNLM"/>
    </source>
</evidence>
<dbReference type="Proteomes" id="UP000295606">
    <property type="component" value="Unassembled WGS sequence"/>
</dbReference>
<dbReference type="Pfam" id="PF05711">
    <property type="entry name" value="TylF"/>
    <property type="match status" value="1"/>
</dbReference>
<evidence type="ECO:0000313" key="1">
    <source>
        <dbReference type="EMBL" id="TDG02668.1"/>
    </source>
</evidence>
<reference evidence="1 2" key="1">
    <citation type="submission" date="2019-03" db="EMBL/GenBank/DDBJ databases">
        <title>Paraburkholderia sp. isolated from native Mimosa gymnas in Guartela State Park, Brazil.</title>
        <authorList>
            <person name="Paulitsch F."/>
            <person name="Hungria M."/>
            <person name="Delamuta J.R.M."/>
            <person name="Ribeiro R.A."/>
            <person name="Dall'Agnol R."/>
            <person name="Silva J.S.B."/>
        </authorList>
    </citation>
    <scope>NUCLEOTIDE SEQUENCE [LARGE SCALE GENOMIC DNA]</scope>
    <source>
        <strain evidence="1 2">CNPSo 3008</strain>
    </source>
</reference>
<gene>
    <name evidence="1" type="ORF">E1N52_38780</name>
</gene>
<proteinExistence type="predicted"/>
<dbReference type="InterPro" id="IPR029063">
    <property type="entry name" value="SAM-dependent_MTases_sf"/>
</dbReference>
<organism evidence="1 2">
    <name type="scientific">Paraburkholderia guartelaensis</name>
    <dbReference type="NCBI Taxonomy" id="2546446"/>
    <lineage>
        <taxon>Bacteria</taxon>
        <taxon>Pseudomonadati</taxon>
        <taxon>Pseudomonadota</taxon>
        <taxon>Betaproteobacteria</taxon>
        <taxon>Burkholderiales</taxon>
        <taxon>Burkholderiaceae</taxon>
        <taxon>Paraburkholderia</taxon>
    </lineage>
</organism>
<comment type="caution">
    <text evidence="1">The sequence shown here is derived from an EMBL/GenBank/DDBJ whole genome shotgun (WGS) entry which is preliminary data.</text>
</comment>
<dbReference type="InterPro" id="IPR008884">
    <property type="entry name" value="TylF_MeTrfase"/>
</dbReference>
<dbReference type="PANTHER" id="PTHR40036">
    <property type="entry name" value="MACROCIN O-METHYLTRANSFERASE"/>
    <property type="match status" value="1"/>
</dbReference>